<dbReference type="InterPro" id="IPR015421">
    <property type="entry name" value="PyrdxlP-dep_Trfase_major"/>
</dbReference>
<dbReference type="RefSeq" id="WP_279964202.1">
    <property type="nucleotide sequence ID" value="NZ_CP122537.1"/>
</dbReference>
<evidence type="ECO:0000256" key="2">
    <source>
        <dbReference type="ARBA" id="ARBA00006966"/>
    </source>
</evidence>
<comment type="similarity">
    <text evidence="2">Belongs to the threonine aldolase family.</text>
</comment>
<evidence type="ECO:0000256" key="4">
    <source>
        <dbReference type="ARBA" id="ARBA00022898"/>
    </source>
</evidence>
<comment type="cofactor">
    <cofactor evidence="1">
        <name>pyridoxal 5'-phosphate</name>
        <dbReference type="ChEBI" id="CHEBI:597326"/>
    </cofactor>
</comment>
<evidence type="ECO:0000256" key="1">
    <source>
        <dbReference type="ARBA" id="ARBA00001933"/>
    </source>
</evidence>
<evidence type="ECO:0000313" key="6">
    <source>
        <dbReference type="EMBL" id="WGH77620.1"/>
    </source>
</evidence>
<dbReference type="InterPro" id="IPR015422">
    <property type="entry name" value="PyrdxlP-dep_Trfase_small"/>
</dbReference>
<keyword evidence="7" id="KW-1185">Reference proteome</keyword>
<dbReference type="EMBL" id="CP122537">
    <property type="protein sequence ID" value="WGH77620.1"/>
    <property type="molecule type" value="Genomic_DNA"/>
</dbReference>
<dbReference type="Gene3D" id="3.40.640.10">
    <property type="entry name" value="Type I PLP-dependent aspartate aminotransferase-like (Major domain)"/>
    <property type="match status" value="1"/>
</dbReference>
<dbReference type="PANTHER" id="PTHR48097">
    <property type="entry name" value="L-THREONINE ALDOLASE-RELATED"/>
    <property type="match status" value="1"/>
</dbReference>
<keyword evidence="4" id="KW-0663">Pyridoxal phosphate</keyword>
<protein>
    <submittedName>
        <fullName evidence="6">Beta-eliminating lyase-related protein</fullName>
    </submittedName>
</protein>
<sequence length="347" mass="37331">MTRQAATEMNLNFASDNTGPVAGPIMDAILAANRGGAMPYGADPWMPEVRARLREMFDWPEAEVLLVATGTGANALALAGLVRPWESVLCHRIAHIEVDECGAPEFYTGGAKMILIDGPDAKMSPDALAAALAGMEGSVHNVQRGALSLSNVTEAGTLYTLDELAALTDLAHAEGLVTHLDGARFANACAALECTAAELARGFDMVSFGGTKNGCMGVEAIVMRDPARLREMELRRKRAGQLWSKHRFLSAQMAAYLRDDLWLANARAANAAGRRLAAGLERLGAELVHPVQANMIFVRLDRDQHARAMAEAQFVQYDDAPRPLCRMVCDFTKTGAEVDRLLELVAG</sequence>
<dbReference type="InterPro" id="IPR001597">
    <property type="entry name" value="ArAA_b-elim_lyase/Thr_aldolase"/>
</dbReference>
<proteinExistence type="inferred from homology"/>
<dbReference type="InterPro" id="IPR015424">
    <property type="entry name" value="PyrdxlP-dep_Trfase"/>
</dbReference>
<dbReference type="Proteomes" id="UP001243420">
    <property type="component" value="Chromosome"/>
</dbReference>
<feature type="domain" description="Aromatic amino acid beta-eliminating lyase/threonine aldolase" evidence="5">
    <location>
        <begin position="13"/>
        <end position="301"/>
    </location>
</feature>
<dbReference type="Gene3D" id="3.90.1150.10">
    <property type="entry name" value="Aspartate Aminotransferase, domain 1"/>
    <property type="match status" value="1"/>
</dbReference>
<evidence type="ECO:0000313" key="7">
    <source>
        <dbReference type="Proteomes" id="UP001243420"/>
    </source>
</evidence>
<gene>
    <name evidence="6" type="ORF">P8627_11285</name>
</gene>
<organism evidence="6 7">
    <name type="scientific">Jannaschia ovalis</name>
    <dbReference type="NCBI Taxonomy" id="3038773"/>
    <lineage>
        <taxon>Bacteria</taxon>
        <taxon>Pseudomonadati</taxon>
        <taxon>Pseudomonadota</taxon>
        <taxon>Alphaproteobacteria</taxon>
        <taxon>Rhodobacterales</taxon>
        <taxon>Roseobacteraceae</taxon>
        <taxon>Jannaschia</taxon>
    </lineage>
</organism>
<evidence type="ECO:0000256" key="3">
    <source>
        <dbReference type="ARBA" id="ARBA00011881"/>
    </source>
</evidence>
<dbReference type="Pfam" id="PF01212">
    <property type="entry name" value="Beta_elim_lyase"/>
    <property type="match status" value="1"/>
</dbReference>
<accession>A0ABY8L8D5</accession>
<dbReference type="PANTHER" id="PTHR48097:SF5">
    <property type="entry name" value="LOW SPECIFICITY L-THREONINE ALDOLASE"/>
    <property type="match status" value="1"/>
</dbReference>
<name>A0ABY8L8D5_9RHOB</name>
<evidence type="ECO:0000259" key="5">
    <source>
        <dbReference type="Pfam" id="PF01212"/>
    </source>
</evidence>
<dbReference type="GO" id="GO:0016829">
    <property type="term" value="F:lyase activity"/>
    <property type="evidence" value="ECO:0007669"/>
    <property type="project" value="UniProtKB-KW"/>
</dbReference>
<comment type="subunit">
    <text evidence="3">Homotetramer.</text>
</comment>
<reference evidence="6 7" key="1">
    <citation type="submission" date="2023-04" db="EMBL/GenBank/DDBJ databases">
        <title>Jannaschia ovalis sp. nov., a marine bacterium isolated from sea tidal flat.</title>
        <authorList>
            <person name="Kwon D.Y."/>
            <person name="Kim J.-J."/>
        </authorList>
    </citation>
    <scope>NUCLEOTIDE SEQUENCE [LARGE SCALE GENOMIC DNA]</scope>
    <source>
        <strain evidence="6 7">GRR-S6-38</strain>
    </source>
</reference>
<dbReference type="SUPFAM" id="SSF53383">
    <property type="entry name" value="PLP-dependent transferases"/>
    <property type="match status" value="1"/>
</dbReference>
<keyword evidence="6" id="KW-0456">Lyase</keyword>